<keyword evidence="6 7" id="KW-0472">Membrane</keyword>
<comment type="subcellular location">
    <subcellularLocation>
        <location evidence="1">Cell membrane</location>
        <topology evidence="1">Multi-pass membrane protein</topology>
    </subcellularLocation>
</comment>
<evidence type="ECO:0000313" key="10">
    <source>
        <dbReference type="EMBL" id="CAB4932606.1"/>
    </source>
</evidence>
<dbReference type="AlphaFoldDB" id="A0A6J7IPH5"/>
<evidence type="ECO:0000256" key="3">
    <source>
        <dbReference type="ARBA" id="ARBA00022475"/>
    </source>
</evidence>
<keyword evidence="5 7" id="KW-1133">Transmembrane helix</keyword>
<feature type="domain" description="MacB-like periplasmic core" evidence="9">
    <location>
        <begin position="29"/>
        <end position="222"/>
    </location>
</feature>
<feature type="transmembrane region" description="Helical" evidence="7">
    <location>
        <begin position="251"/>
        <end position="271"/>
    </location>
</feature>
<dbReference type="Pfam" id="PF02687">
    <property type="entry name" value="FtsX"/>
    <property type="match status" value="1"/>
</dbReference>
<organism evidence="10">
    <name type="scientific">freshwater metagenome</name>
    <dbReference type="NCBI Taxonomy" id="449393"/>
    <lineage>
        <taxon>unclassified sequences</taxon>
        <taxon>metagenomes</taxon>
        <taxon>ecological metagenomes</taxon>
    </lineage>
</organism>
<evidence type="ECO:0000256" key="4">
    <source>
        <dbReference type="ARBA" id="ARBA00022692"/>
    </source>
</evidence>
<evidence type="ECO:0000259" key="9">
    <source>
        <dbReference type="Pfam" id="PF12704"/>
    </source>
</evidence>
<dbReference type="InterPro" id="IPR003838">
    <property type="entry name" value="ABC3_permease_C"/>
</dbReference>
<keyword evidence="2" id="KW-0813">Transport</keyword>
<evidence type="ECO:0000259" key="8">
    <source>
        <dbReference type="Pfam" id="PF02687"/>
    </source>
</evidence>
<evidence type="ECO:0000256" key="6">
    <source>
        <dbReference type="ARBA" id="ARBA00023136"/>
    </source>
</evidence>
<proteinExistence type="predicted"/>
<reference evidence="10" key="1">
    <citation type="submission" date="2020-05" db="EMBL/GenBank/DDBJ databases">
        <authorList>
            <person name="Chiriac C."/>
            <person name="Salcher M."/>
            <person name="Ghai R."/>
            <person name="Kavagutti S V."/>
        </authorList>
    </citation>
    <scope>NUCLEOTIDE SEQUENCE</scope>
</reference>
<dbReference type="PANTHER" id="PTHR43738">
    <property type="entry name" value="ABC TRANSPORTER, MEMBRANE PROTEIN"/>
    <property type="match status" value="1"/>
</dbReference>
<feature type="domain" description="ABC3 transporter permease C-terminal" evidence="8">
    <location>
        <begin position="254"/>
        <end position="366"/>
    </location>
</feature>
<dbReference type="Pfam" id="PF12704">
    <property type="entry name" value="MacB_PCD"/>
    <property type="match status" value="1"/>
</dbReference>
<evidence type="ECO:0000256" key="2">
    <source>
        <dbReference type="ARBA" id="ARBA00022448"/>
    </source>
</evidence>
<evidence type="ECO:0000256" key="7">
    <source>
        <dbReference type="SAM" id="Phobius"/>
    </source>
</evidence>
<feature type="transmembrane region" description="Helical" evidence="7">
    <location>
        <begin position="339"/>
        <end position="357"/>
    </location>
</feature>
<feature type="transmembrane region" description="Helical" evidence="7">
    <location>
        <begin position="303"/>
        <end position="327"/>
    </location>
</feature>
<accession>A0A6J7IPH5</accession>
<dbReference type="InterPro" id="IPR025857">
    <property type="entry name" value="MacB_PCD"/>
</dbReference>
<evidence type="ECO:0000256" key="1">
    <source>
        <dbReference type="ARBA" id="ARBA00004651"/>
    </source>
</evidence>
<name>A0A6J7IPH5_9ZZZZ</name>
<protein>
    <submittedName>
        <fullName evidence="10">Unannotated protein</fullName>
    </submittedName>
</protein>
<sequence>MSTRTRSSGSVPVTRRLLAARPVRTAAGAVGIGMALMLMLLLSGLWAGVQDRVTTYDDHLGADLVVVPPDTANLFADPGILPGPTVEAVADVTGVDQAASLRTMYLILELPHGKAAVAAVASDPSSTLGGPWSFTSGTAPRTVDEVAVDALFADQHDLDLGSRLPMLGHPMRVVGLTDDTALFMTPLIFTTTDAMNQMLRSPDTTGSVLVTTSDPAATAQALGQAGYTVRTPAQLHDASLTQATKIYGSPVRLMVSVAFIAGTLIVALVAYTRVVEQQRDLGVLKALGATPARIRRIAVTQTVTLTGLGALAAVALFLLARTVLVWWRPAFPVELTPATLAQAALAAAAMSLLAAWLPAHRLARMDAASAFRSQP</sequence>
<dbReference type="EMBL" id="CAFBMW010000008">
    <property type="protein sequence ID" value="CAB4932606.1"/>
    <property type="molecule type" value="Genomic_DNA"/>
</dbReference>
<dbReference type="GO" id="GO:0005886">
    <property type="term" value="C:plasma membrane"/>
    <property type="evidence" value="ECO:0007669"/>
    <property type="project" value="UniProtKB-SubCell"/>
</dbReference>
<keyword evidence="4 7" id="KW-0812">Transmembrane</keyword>
<keyword evidence="3" id="KW-1003">Cell membrane</keyword>
<gene>
    <name evidence="10" type="ORF">UFOPK3662_01325</name>
</gene>
<dbReference type="InterPro" id="IPR051125">
    <property type="entry name" value="ABC-4/HrtB_transporter"/>
</dbReference>
<evidence type="ECO:0000256" key="5">
    <source>
        <dbReference type="ARBA" id="ARBA00022989"/>
    </source>
</evidence>
<feature type="transmembrane region" description="Helical" evidence="7">
    <location>
        <begin position="25"/>
        <end position="49"/>
    </location>
</feature>
<dbReference type="PANTHER" id="PTHR43738:SF1">
    <property type="entry name" value="HEMIN TRANSPORT SYSTEM PERMEASE PROTEIN HRTB-RELATED"/>
    <property type="match status" value="1"/>
</dbReference>